<dbReference type="SUPFAM" id="SSF56024">
    <property type="entry name" value="Phospholipase D/nuclease"/>
    <property type="match status" value="2"/>
</dbReference>
<sequence length="509" mass="56312">MTRYLLIFLATLLTGCSIGLPENNAVQMEALPPAQTGVLAEGAHRQTQQHPGLSGVTPLSRGADAFAARMLLADLATTSIDAQYYIWRSDLTGNLLLERLQAAANRGVRVRLLLDDHGTGGLDKQLVELQRHPNVSIRLWNPFVLRKFKPLSFTYDFFRLNRRMHNKSFTVDGVVSVLGGRNIGDEYFDTGPTALFVDLDMFVAGAIVPHISSDFDLYWNSPSAFSAEQIINMEQNASGVIRNAVDHYAHEDTEQLEEYRQLIADSGFIQRFSEGNLNLEWTQVTLVSDTPAKGQGRVPEKDLLAGHLVESVGTIESQFDGVSAYFVPGKDGVEAFSTLEQRGVQVRLLTNSLEATDVIPVHAGYAKRRKDLLENGAELYELRRQSEPDSVSSKLGPFGSSGASLHAKAFAVDGQKIFVGSFNFDPRSARLNTEMGLLIESESLAQSMHTAFDTGLHGTAWKVEMRDGKLVWLQPENASAEPITEEPGRTFWRSISLTFIGWLPVEWLL</sequence>
<dbReference type="SMART" id="SM00155">
    <property type="entry name" value="PLDc"/>
    <property type="match status" value="2"/>
</dbReference>
<feature type="signal peptide" evidence="1">
    <location>
        <begin position="1"/>
        <end position="19"/>
    </location>
</feature>
<dbReference type="EMBL" id="PIPQ01000006">
    <property type="protein sequence ID" value="RUO39352.1"/>
    <property type="molecule type" value="Genomic_DNA"/>
</dbReference>
<evidence type="ECO:0000256" key="1">
    <source>
        <dbReference type="SAM" id="SignalP"/>
    </source>
</evidence>
<keyword evidence="4" id="KW-1185">Reference proteome</keyword>
<dbReference type="InterPro" id="IPR001736">
    <property type="entry name" value="PLipase_D/transphosphatidylase"/>
</dbReference>
<accession>A0A432X092</accession>
<comment type="caution">
    <text evidence="3">The sequence shown here is derived from an EMBL/GenBank/DDBJ whole genome shotgun (WGS) entry which is preliminary data.</text>
</comment>
<dbReference type="GO" id="GO:0030572">
    <property type="term" value="F:phosphatidyltransferase activity"/>
    <property type="evidence" value="ECO:0007669"/>
    <property type="project" value="UniProtKB-ARBA"/>
</dbReference>
<dbReference type="Proteomes" id="UP000286976">
    <property type="component" value="Unassembled WGS sequence"/>
</dbReference>
<gene>
    <name evidence="3" type="ORF">CWE15_09510</name>
</gene>
<evidence type="ECO:0000259" key="2">
    <source>
        <dbReference type="PROSITE" id="PS50035"/>
    </source>
</evidence>
<dbReference type="PANTHER" id="PTHR21248:SF12">
    <property type="entry name" value="CARDIOLIPIN SYNTHASE C"/>
    <property type="match status" value="1"/>
</dbReference>
<dbReference type="PROSITE" id="PS50035">
    <property type="entry name" value="PLD"/>
    <property type="match status" value="2"/>
</dbReference>
<dbReference type="InterPro" id="IPR025202">
    <property type="entry name" value="PLD-like_dom"/>
</dbReference>
<evidence type="ECO:0000313" key="3">
    <source>
        <dbReference type="EMBL" id="RUO39352.1"/>
    </source>
</evidence>
<protein>
    <submittedName>
        <fullName evidence="3">Phospholipase</fullName>
    </submittedName>
</protein>
<dbReference type="GO" id="GO:0032049">
    <property type="term" value="P:cardiolipin biosynthetic process"/>
    <property type="evidence" value="ECO:0007669"/>
    <property type="project" value="UniProtKB-ARBA"/>
</dbReference>
<dbReference type="Pfam" id="PF13091">
    <property type="entry name" value="PLDc_2"/>
    <property type="match status" value="2"/>
</dbReference>
<dbReference type="Gene3D" id="3.30.870.10">
    <property type="entry name" value="Endonuclease Chain A"/>
    <property type="match status" value="2"/>
</dbReference>
<feature type="domain" description="PLD phosphodiesterase" evidence="2">
    <location>
        <begin position="160"/>
        <end position="187"/>
    </location>
</feature>
<keyword evidence="1" id="KW-0732">Signal</keyword>
<organism evidence="3 4">
    <name type="scientific">Aliidiomarina taiwanensis</name>
    <dbReference type="NCBI Taxonomy" id="946228"/>
    <lineage>
        <taxon>Bacteria</taxon>
        <taxon>Pseudomonadati</taxon>
        <taxon>Pseudomonadota</taxon>
        <taxon>Gammaproteobacteria</taxon>
        <taxon>Alteromonadales</taxon>
        <taxon>Idiomarinaceae</taxon>
        <taxon>Aliidiomarina</taxon>
    </lineage>
</organism>
<dbReference type="RefSeq" id="WP_126757852.1">
    <property type="nucleotide sequence ID" value="NZ_PIPQ01000006.1"/>
</dbReference>
<dbReference type="PANTHER" id="PTHR21248">
    <property type="entry name" value="CARDIOLIPIN SYNTHASE"/>
    <property type="match status" value="1"/>
</dbReference>
<reference evidence="3 4" key="1">
    <citation type="journal article" date="2011" name="Front. Microbiol.">
        <title>Genomic signatures of strain selection and enhancement in Bacillus atrophaeus var. globigii, a historical biowarfare simulant.</title>
        <authorList>
            <person name="Gibbons H.S."/>
            <person name="Broomall S.M."/>
            <person name="McNew L.A."/>
            <person name="Daligault H."/>
            <person name="Chapman C."/>
            <person name="Bruce D."/>
            <person name="Karavis M."/>
            <person name="Krepps M."/>
            <person name="McGregor P.A."/>
            <person name="Hong C."/>
            <person name="Park K.H."/>
            <person name="Akmal A."/>
            <person name="Feldman A."/>
            <person name="Lin J.S."/>
            <person name="Chang W.E."/>
            <person name="Higgs B.W."/>
            <person name="Demirev P."/>
            <person name="Lindquist J."/>
            <person name="Liem A."/>
            <person name="Fochler E."/>
            <person name="Read T.D."/>
            <person name="Tapia R."/>
            <person name="Johnson S."/>
            <person name="Bishop-Lilly K.A."/>
            <person name="Detter C."/>
            <person name="Han C."/>
            <person name="Sozhamannan S."/>
            <person name="Rosenzweig C.N."/>
            <person name="Skowronski E.W."/>
        </authorList>
    </citation>
    <scope>NUCLEOTIDE SEQUENCE [LARGE SCALE GENOMIC DNA]</scope>
    <source>
        <strain evidence="3 4">AIT1</strain>
    </source>
</reference>
<name>A0A432X092_9GAMM</name>
<dbReference type="AlphaFoldDB" id="A0A432X092"/>
<dbReference type="CDD" id="cd09113">
    <property type="entry name" value="PLDc_ymdC_like_2"/>
    <property type="match status" value="1"/>
</dbReference>
<dbReference type="CDD" id="cd09111">
    <property type="entry name" value="PLDc_ymdC_like_1"/>
    <property type="match status" value="1"/>
</dbReference>
<proteinExistence type="predicted"/>
<feature type="domain" description="PLD phosphodiesterase" evidence="2">
    <location>
        <begin position="401"/>
        <end position="428"/>
    </location>
</feature>
<evidence type="ECO:0000313" key="4">
    <source>
        <dbReference type="Proteomes" id="UP000286976"/>
    </source>
</evidence>
<feature type="chain" id="PRO_5019206200" evidence="1">
    <location>
        <begin position="20"/>
        <end position="509"/>
    </location>
</feature>
<dbReference type="OrthoDB" id="9814092at2"/>
<dbReference type="PROSITE" id="PS51257">
    <property type="entry name" value="PROKAR_LIPOPROTEIN"/>
    <property type="match status" value="1"/>
</dbReference>